<feature type="signal peptide" evidence="1">
    <location>
        <begin position="1"/>
        <end position="26"/>
    </location>
</feature>
<comment type="caution">
    <text evidence="2">The sequence shown here is derived from an EMBL/GenBank/DDBJ whole genome shotgun (WGS) entry which is preliminary data.</text>
</comment>
<proteinExistence type="predicted"/>
<organism evidence="2 3">
    <name type="scientific">Phenylobacterium soli</name>
    <dbReference type="NCBI Taxonomy" id="2170551"/>
    <lineage>
        <taxon>Bacteria</taxon>
        <taxon>Pseudomonadati</taxon>
        <taxon>Pseudomonadota</taxon>
        <taxon>Alphaproteobacteria</taxon>
        <taxon>Caulobacterales</taxon>
        <taxon>Caulobacteraceae</taxon>
        <taxon>Phenylobacterium</taxon>
    </lineage>
</organism>
<dbReference type="OrthoDB" id="7210759at2"/>
<feature type="chain" id="PRO_5016241485" evidence="1">
    <location>
        <begin position="27"/>
        <end position="187"/>
    </location>
</feature>
<dbReference type="AlphaFoldDB" id="A0A328AJF1"/>
<reference evidence="3" key="1">
    <citation type="submission" date="2018-05" db="EMBL/GenBank/DDBJ databases">
        <authorList>
            <person name="Li X."/>
        </authorList>
    </citation>
    <scope>NUCLEOTIDE SEQUENCE [LARGE SCALE GENOMIC DNA]</scope>
    <source>
        <strain evidence="3">LX32</strain>
    </source>
</reference>
<protein>
    <submittedName>
        <fullName evidence="2">Uncharacterized protein</fullName>
    </submittedName>
</protein>
<dbReference type="Proteomes" id="UP000249254">
    <property type="component" value="Unassembled WGS sequence"/>
</dbReference>
<sequence>MQGRTVPARAIAVAAALGLAAAPALAAEPAPAAPKTMGFTPKTYVDGPVLQVILGERALFRLDDSGNPVLESVEKGQLAVAHPAGAVSETFKPPAFGAMGVALDGSAEKKASSIKVWNGTGRPVQYRAVVLVLHGETLRPVAVPTCPVAPGATRIESWPAPIVAVGLSRFKAATKAALAQPACKKGK</sequence>
<evidence type="ECO:0000313" key="3">
    <source>
        <dbReference type="Proteomes" id="UP000249254"/>
    </source>
</evidence>
<evidence type="ECO:0000256" key="1">
    <source>
        <dbReference type="SAM" id="SignalP"/>
    </source>
</evidence>
<keyword evidence="3" id="KW-1185">Reference proteome</keyword>
<dbReference type="EMBL" id="QFYQ01000001">
    <property type="protein sequence ID" value="RAK54637.1"/>
    <property type="molecule type" value="Genomic_DNA"/>
</dbReference>
<gene>
    <name evidence="2" type="ORF">DJ017_08930</name>
</gene>
<name>A0A328AJF1_9CAUL</name>
<accession>A0A328AJF1</accession>
<keyword evidence="1" id="KW-0732">Signal</keyword>
<evidence type="ECO:0000313" key="2">
    <source>
        <dbReference type="EMBL" id="RAK54637.1"/>
    </source>
</evidence>
<dbReference type="RefSeq" id="WP_111528388.1">
    <property type="nucleotide sequence ID" value="NZ_JBHRSG010000004.1"/>
</dbReference>